<dbReference type="Proteomes" id="UP000248395">
    <property type="component" value="Unassembled WGS sequence"/>
</dbReference>
<name>A0A318JE90_9NEIS</name>
<evidence type="ECO:0000256" key="1">
    <source>
        <dbReference type="SAM" id="MobiDB-lite"/>
    </source>
</evidence>
<protein>
    <submittedName>
        <fullName evidence="2">Uncharacterized protein</fullName>
    </submittedName>
</protein>
<dbReference type="AlphaFoldDB" id="A0A318JE90"/>
<feature type="region of interest" description="Disordered" evidence="1">
    <location>
        <begin position="313"/>
        <end position="335"/>
    </location>
</feature>
<dbReference type="OrthoDB" id="9182781at2"/>
<proteinExistence type="predicted"/>
<evidence type="ECO:0000313" key="3">
    <source>
        <dbReference type="Proteomes" id="UP000248395"/>
    </source>
</evidence>
<comment type="caution">
    <text evidence="2">The sequence shown here is derived from an EMBL/GenBank/DDBJ whole genome shotgun (WGS) entry which is preliminary data.</text>
</comment>
<keyword evidence="3" id="KW-1185">Reference proteome</keyword>
<sequence length="375" mass="41831">MHLGRFHCAIEQLHIYYKSTNPIQHIQNIINSLNQVAANPGHLEIAKNYTNSLEECRITLESSTLNNPRPILKNILKSIKAEEYIGNKLFDKIKTAIASHSAAPSLASQALTNIQRDTQAFFNNIESIDNCFGNLEVEYDDLSAGEAEIGLLIPRNENQSTLKDLSKEFSQWNKALSPIVELYDPDAKNLQIKICSTTDWMVYLSATPVVLLGVHTCVKRVNLILNELIETRELITKLSKRKPSSPAIEMLESEHSEMASENIRKLAEELVDERYTGTDDGRKNELKNAMTQALTTVADKISTGASIEVRMIPPPLEKSQDNSELDAQDEMQSQSSLTELANNLDGDIDGLLFNGSSLDVKALLENIINKNQQPD</sequence>
<reference evidence="2 3" key="1">
    <citation type="submission" date="2018-05" db="EMBL/GenBank/DDBJ databases">
        <title>Genomic Encyclopedia of Type Strains, Phase IV (KMG-IV): sequencing the most valuable type-strain genomes for metagenomic binning, comparative biology and taxonomic classification.</title>
        <authorList>
            <person name="Goeker M."/>
        </authorList>
    </citation>
    <scope>NUCLEOTIDE SEQUENCE [LARGE SCALE GENOMIC DNA]</scope>
    <source>
        <strain evidence="2 3">DSM 25134</strain>
    </source>
</reference>
<evidence type="ECO:0000313" key="2">
    <source>
        <dbReference type="EMBL" id="PXX46065.1"/>
    </source>
</evidence>
<accession>A0A318JE90</accession>
<dbReference type="RefSeq" id="WP_146215976.1">
    <property type="nucleotide sequence ID" value="NZ_LNQU01000021.1"/>
</dbReference>
<dbReference type="EMBL" id="QJKC01000010">
    <property type="protein sequence ID" value="PXX46065.1"/>
    <property type="molecule type" value="Genomic_DNA"/>
</dbReference>
<gene>
    <name evidence="2" type="ORF">DFR38_110166</name>
</gene>
<organism evidence="2 3">
    <name type="scientific">Aquitalea magnusonii</name>
    <dbReference type="NCBI Taxonomy" id="332411"/>
    <lineage>
        <taxon>Bacteria</taxon>
        <taxon>Pseudomonadati</taxon>
        <taxon>Pseudomonadota</taxon>
        <taxon>Betaproteobacteria</taxon>
        <taxon>Neisseriales</taxon>
        <taxon>Chromobacteriaceae</taxon>
        <taxon>Aquitalea</taxon>
    </lineage>
</organism>